<dbReference type="Proteomes" id="UP001432027">
    <property type="component" value="Unassembled WGS sequence"/>
</dbReference>
<dbReference type="EMBL" id="BTSX01000001">
    <property type="protein sequence ID" value="GMS79034.1"/>
    <property type="molecule type" value="Genomic_DNA"/>
</dbReference>
<gene>
    <name evidence="1" type="ORF">PENTCL1PPCAC_1209</name>
</gene>
<keyword evidence="2" id="KW-1185">Reference proteome</keyword>
<sequence length="127" mass="14339">PLAFNDELRDRIQKFQPTLGTKATVRQRHLVTMLARYARIHKHFVAMPNADPNRDSYRYRFPDPAPDFDPGVAAACSAGTDDDDIAMNCLEYMARAVVPKTNWANHSIDLLDTKLQESITDSAFSEV</sequence>
<organism evidence="1 2">
    <name type="scientific">Pristionchus entomophagus</name>
    <dbReference type="NCBI Taxonomy" id="358040"/>
    <lineage>
        <taxon>Eukaryota</taxon>
        <taxon>Metazoa</taxon>
        <taxon>Ecdysozoa</taxon>
        <taxon>Nematoda</taxon>
        <taxon>Chromadorea</taxon>
        <taxon>Rhabditida</taxon>
        <taxon>Rhabditina</taxon>
        <taxon>Diplogasteromorpha</taxon>
        <taxon>Diplogasteroidea</taxon>
        <taxon>Neodiplogasteridae</taxon>
        <taxon>Pristionchus</taxon>
    </lineage>
</organism>
<proteinExistence type="predicted"/>
<accession>A0AAV5SCF6</accession>
<dbReference type="AlphaFoldDB" id="A0AAV5SCF6"/>
<comment type="caution">
    <text evidence="1">The sequence shown here is derived from an EMBL/GenBank/DDBJ whole genome shotgun (WGS) entry which is preliminary data.</text>
</comment>
<evidence type="ECO:0000313" key="1">
    <source>
        <dbReference type="EMBL" id="GMS79034.1"/>
    </source>
</evidence>
<name>A0AAV5SCF6_9BILA</name>
<feature type="non-terminal residue" evidence="1">
    <location>
        <position position="1"/>
    </location>
</feature>
<evidence type="ECO:0000313" key="2">
    <source>
        <dbReference type="Proteomes" id="UP001432027"/>
    </source>
</evidence>
<feature type="non-terminal residue" evidence="1">
    <location>
        <position position="127"/>
    </location>
</feature>
<protein>
    <submittedName>
        <fullName evidence="1">Uncharacterized protein</fullName>
    </submittedName>
</protein>
<reference evidence="1" key="1">
    <citation type="submission" date="2023-10" db="EMBL/GenBank/DDBJ databases">
        <title>Genome assembly of Pristionchus species.</title>
        <authorList>
            <person name="Yoshida K."/>
            <person name="Sommer R.J."/>
        </authorList>
    </citation>
    <scope>NUCLEOTIDE SEQUENCE</scope>
    <source>
        <strain evidence="1">RS0144</strain>
    </source>
</reference>